<feature type="region of interest" description="Disordered" evidence="10">
    <location>
        <begin position="96"/>
        <end position="115"/>
    </location>
</feature>
<keyword evidence="5 11" id="KW-0812">Transmembrane</keyword>
<keyword evidence="7 11" id="KW-1133">Transmembrane helix</keyword>
<dbReference type="PRINTS" id="PR01853">
    <property type="entry name" value="YAJCTRNLCASE"/>
</dbReference>
<dbReference type="Pfam" id="PF02699">
    <property type="entry name" value="YajC"/>
    <property type="match status" value="1"/>
</dbReference>
<keyword evidence="3" id="KW-0813">Transport</keyword>
<evidence type="ECO:0000256" key="2">
    <source>
        <dbReference type="ARBA" id="ARBA00006742"/>
    </source>
</evidence>
<evidence type="ECO:0000256" key="5">
    <source>
        <dbReference type="ARBA" id="ARBA00022692"/>
    </source>
</evidence>
<evidence type="ECO:0000256" key="7">
    <source>
        <dbReference type="ARBA" id="ARBA00022989"/>
    </source>
</evidence>
<comment type="subcellular location">
    <subcellularLocation>
        <location evidence="1">Cell membrane</location>
        <topology evidence="1">Single-pass membrane protein</topology>
    </subcellularLocation>
</comment>
<dbReference type="SMART" id="SM01323">
    <property type="entry name" value="YajC"/>
    <property type="match status" value="1"/>
</dbReference>
<keyword evidence="9 11" id="KW-0472">Membrane</keyword>
<gene>
    <name evidence="12" type="primary">yajC</name>
    <name evidence="12" type="ORF">E2C04_08395</name>
</gene>
<dbReference type="InterPro" id="IPR003849">
    <property type="entry name" value="Preprotein_translocase_YajC"/>
</dbReference>
<protein>
    <submittedName>
        <fullName evidence="12">Preprotein translocase subunit YajC</fullName>
    </submittedName>
</protein>
<evidence type="ECO:0000256" key="4">
    <source>
        <dbReference type="ARBA" id="ARBA00022475"/>
    </source>
</evidence>
<dbReference type="PANTHER" id="PTHR33909:SF1">
    <property type="entry name" value="SEC TRANSLOCON ACCESSORY COMPLEX SUBUNIT YAJC"/>
    <property type="match status" value="1"/>
</dbReference>
<dbReference type="NCBIfam" id="TIGR00739">
    <property type="entry name" value="yajC"/>
    <property type="match status" value="1"/>
</dbReference>
<sequence length="115" mass="12346">MPRRLGELSSSTHRGLLVEFLPLVAIALLFWLLIVRPASKRQKEVQKLQAGLAVGNKVVLTSGIFAVITELGDDRVHVRVADGVVLEVARGAIAAVEAPDQPGPEQPGPDTHEEL</sequence>
<feature type="transmembrane region" description="Helical" evidence="11">
    <location>
        <begin position="20"/>
        <end position="38"/>
    </location>
</feature>
<keyword evidence="8" id="KW-0811">Translocation</keyword>
<dbReference type="KEGG" id="ndp:E2C04_08395"/>
<dbReference type="GO" id="GO:0015031">
    <property type="term" value="P:protein transport"/>
    <property type="evidence" value="ECO:0007669"/>
    <property type="project" value="UniProtKB-KW"/>
</dbReference>
<dbReference type="GO" id="GO:0005886">
    <property type="term" value="C:plasma membrane"/>
    <property type="evidence" value="ECO:0007669"/>
    <property type="project" value="UniProtKB-SubCell"/>
</dbReference>
<keyword evidence="6" id="KW-0653">Protein transport</keyword>
<proteinExistence type="inferred from homology"/>
<keyword evidence="4" id="KW-1003">Cell membrane</keyword>
<evidence type="ECO:0000313" key="12">
    <source>
        <dbReference type="EMBL" id="QCC77217.1"/>
    </source>
</evidence>
<name>A0A4V1CWG8_9ACTN</name>
<dbReference type="AlphaFoldDB" id="A0A4V1CWG8"/>
<comment type="similarity">
    <text evidence="2">Belongs to the YajC family.</text>
</comment>
<evidence type="ECO:0000256" key="6">
    <source>
        <dbReference type="ARBA" id="ARBA00022927"/>
    </source>
</evidence>
<evidence type="ECO:0000256" key="8">
    <source>
        <dbReference type="ARBA" id="ARBA00023010"/>
    </source>
</evidence>
<evidence type="ECO:0000256" key="1">
    <source>
        <dbReference type="ARBA" id="ARBA00004162"/>
    </source>
</evidence>
<evidence type="ECO:0000256" key="3">
    <source>
        <dbReference type="ARBA" id="ARBA00022448"/>
    </source>
</evidence>
<organism evidence="12 13">
    <name type="scientific">Nocardioides daphniae</name>
    <dbReference type="NCBI Taxonomy" id="402297"/>
    <lineage>
        <taxon>Bacteria</taxon>
        <taxon>Bacillati</taxon>
        <taxon>Actinomycetota</taxon>
        <taxon>Actinomycetes</taxon>
        <taxon>Propionibacteriales</taxon>
        <taxon>Nocardioidaceae</taxon>
        <taxon>Nocardioides</taxon>
    </lineage>
</organism>
<evidence type="ECO:0000256" key="10">
    <source>
        <dbReference type="SAM" id="MobiDB-lite"/>
    </source>
</evidence>
<evidence type="ECO:0000256" key="11">
    <source>
        <dbReference type="SAM" id="Phobius"/>
    </source>
</evidence>
<dbReference type="EMBL" id="CP038462">
    <property type="protein sequence ID" value="QCC77217.1"/>
    <property type="molecule type" value="Genomic_DNA"/>
</dbReference>
<dbReference type="PANTHER" id="PTHR33909">
    <property type="entry name" value="SEC TRANSLOCON ACCESSORY COMPLEX SUBUNIT YAJC"/>
    <property type="match status" value="1"/>
</dbReference>
<dbReference type="Proteomes" id="UP000297025">
    <property type="component" value="Chromosome"/>
</dbReference>
<reference evidence="12 13" key="1">
    <citation type="journal article" date="2008" name="Int. J. Syst. Evol. Microbiol.">
        <title>Nocardioides daphniae sp. nov., isolated from Daphnia cucullata (Crustacea: Cladocera).</title>
        <authorList>
            <person name="Toth E.M."/>
            <person name="Keki Z."/>
            <person name="Homonnay Z.G."/>
            <person name="Borsodi A.K."/>
            <person name="Marialigeti K."/>
            <person name="Schumann P."/>
        </authorList>
    </citation>
    <scope>NUCLEOTIDE SEQUENCE [LARGE SCALE GENOMIC DNA]</scope>
    <source>
        <strain evidence="12 13">JCM 16608</strain>
    </source>
</reference>
<accession>A0A4V1CWG8</accession>
<evidence type="ECO:0000256" key="9">
    <source>
        <dbReference type="ARBA" id="ARBA00023136"/>
    </source>
</evidence>
<evidence type="ECO:0000313" key="13">
    <source>
        <dbReference type="Proteomes" id="UP000297025"/>
    </source>
</evidence>